<keyword evidence="2" id="KW-1185">Reference proteome</keyword>
<reference evidence="1 2" key="1">
    <citation type="submission" date="2024-01" db="EMBL/GenBank/DDBJ databases">
        <title>The genomes of 5 underutilized Papilionoideae crops provide insights into root nodulation and disease resistanc.</title>
        <authorList>
            <person name="Jiang F."/>
        </authorList>
    </citation>
    <scope>NUCLEOTIDE SEQUENCE [LARGE SCALE GENOMIC DNA]</scope>
    <source>
        <strain evidence="1">JINMINGXINNONG_FW02</strain>
        <tissue evidence="1">Leaves</tissue>
    </source>
</reference>
<comment type="caution">
    <text evidence="1">The sequence shown here is derived from an EMBL/GenBank/DDBJ whole genome shotgun (WGS) entry which is preliminary data.</text>
</comment>
<gene>
    <name evidence="1" type="ORF">VNO80_06601</name>
</gene>
<dbReference type="EMBL" id="JAYMYR010000003">
    <property type="protein sequence ID" value="KAK7373203.1"/>
    <property type="molecule type" value="Genomic_DNA"/>
</dbReference>
<protein>
    <submittedName>
        <fullName evidence="1">Uncharacterized protein</fullName>
    </submittedName>
</protein>
<name>A0AAN9RNZ9_PHACN</name>
<evidence type="ECO:0000313" key="2">
    <source>
        <dbReference type="Proteomes" id="UP001374584"/>
    </source>
</evidence>
<accession>A0AAN9RNZ9</accession>
<dbReference type="Proteomes" id="UP001374584">
    <property type="component" value="Unassembled WGS sequence"/>
</dbReference>
<evidence type="ECO:0000313" key="1">
    <source>
        <dbReference type="EMBL" id="KAK7373203.1"/>
    </source>
</evidence>
<sequence length="118" mass="13828">MLCVSSFWGDYPCLVHEIIWVNNALCIVWVHFEALMRYIQSRTLILAWNTGVCFRSTCPKVVRIAFDCSLLTLKEKVHTTIRVERGLELKKLYYREPRVMVDGSIKYKAREVCPDDDL</sequence>
<dbReference type="AlphaFoldDB" id="A0AAN9RNZ9"/>
<organism evidence="1 2">
    <name type="scientific">Phaseolus coccineus</name>
    <name type="common">Scarlet runner bean</name>
    <name type="synonym">Phaseolus multiflorus</name>
    <dbReference type="NCBI Taxonomy" id="3886"/>
    <lineage>
        <taxon>Eukaryota</taxon>
        <taxon>Viridiplantae</taxon>
        <taxon>Streptophyta</taxon>
        <taxon>Embryophyta</taxon>
        <taxon>Tracheophyta</taxon>
        <taxon>Spermatophyta</taxon>
        <taxon>Magnoliopsida</taxon>
        <taxon>eudicotyledons</taxon>
        <taxon>Gunneridae</taxon>
        <taxon>Pentapetalae</taxon>
        <taxon>rosids</taxon>
        <taxon>fabids</taxon>
        <taxon>Fabales</taxon>
        <taxon>Fabaceae</taxon>
        <taxon>Papilionoideae</taxon>
        <taxon>50 kb inversion clade</taxon>
        <taxon>NPAAA clade</taxon>
        <taxon>indigoferoid/millettioid clade</taxon>
        <taxon>Phaseoleae</taxon>
        <taxon>Phaseolus</taxon>
    </lineage>
</organism>
<proteinExistence type="predicted"/>